<feature type="compositionally biased region" description="Low complexity" evidence="1">
    <location>
        <begin position="185"/>
        <end position="194"/>
    </location>
</feature>
<keyword evidence="2" id="KW-0812">Transmembrane</keyword>
<evidence type="ECO:0000313" key="4">
    <source>
        <dbReference type="Proteomes" id="UP000250572"/>
    </source>
</evidence>
<feature type="region of interest" description="Disordered" evidence="1">
    <location>
        <begin position="163"/>
        <end position="194"/>
    </location>
</feature>
<sequence>MEHWALVAREHMSLQPMWDSKQREETATPVTAHAWGQTYTDHRHVLVGSVLLTGRRGPRVRQSKYIDSFLFSNVLLVLLVPLLPLTVLWRHRAPWGQGKGCEFQDLTLEDVSDKLINGVGGESSQRRASGRRRTGFPFCFLDSSSRMMRRMNVEQAAKLFYELEDEGNSQPESEADSEDSDDDVAVQSSVLETE</sequence>
<gene>
    <name evidence="3" type="ORF">CCH79_00012370</name>
</gene>
<dbReference type="AlphaFoldDB" id="A0A315W976"/>
<name>A0A315W976_GAMAF</name>
<proteinExistence type="predicted"/>
<keyword evidence="2" id="KW-1133">Transmembrane helix</keyword>
<feature type="transmembrane region" description="Helical" evidence="2">
    <location>
        <begin position="69"/>
        <end position="89"/>
    </location>
</feature>
<dbReference type="Proteomes" id="UP000250572">
    <property type="component" value="Unassembled WGS sequence"/>
</dbReference>
<organism evidence="3 4">
    <name type="scientific">Gambusia affinis</name>
    <name type="common">Western mosquitofish</name>
    <name type="synonym">Heterandria affinis</name>
    <dbReference type="NCBI Taxonomy" id="33528"/>
    <lineage>
        <taxon>Eukaryota</taxon>
        <taxon>Metazoa</taxon>
        <taxon>Chordata</taxon>
        <taxon>Craniata</taxon>
        <taxon>Vertebrata</taxon>
        <taxon>Euteleostomi</taxon>
        <taxon>Actinopterygii</taxon>
        <taxon>Neopterygii</taxon>
        <taxon>Teleostei</taxon>
        <taxon>Neoteleostei</taxon>
        <taxon>Acanthomorphata</taxon>
        <taxon>Ovalentaria</taxon>
        <taxon>Atherinomorphae</taxon>
        <taxon>Cyprinodontiformes</taxon>
        <taxon>Poeciliidae</taxon>
        <taxon>Poeciliinae</taxon>
        <taxon>Gambusia</taxon>
    </lineage>
</organism>
<comment type="caution">
    <text evidence="3">The sequence shown here is derived from an EMBL/GenBank/DDBJ whole genome shotgun (WGS) entry which is preliminary data.</text>
</comment>
<reference evidence="3 4" key="1">
    <citation type="journal article" date="2018" name="G3 (Bethesda)">
        <title>A High-Quality Reference Genome for the Invasive Mosquitofish Gambusia affinis Using a Chicago Library.</title>
        <authorList>
            <person name="Hoffberg S.L."/>
            <person name="Troendle N.J."/>
            <person name="Glenn T.C."/>
            <person name="Mahmud O."/>
            <person name="Louha S."/>
            <person name="Chalopin D."/>
            <person name="Bennetzen J.L."/>
            <person name="Mauricio R."/>
        </authorList>
    </citation>
    <scope>NUCLEOTIDE SEQUENCE [LARGE SCALE GENOMIC DNA]</scope>
    <source>
        <strain evidence="3">NE01/NJP1002.9</strain>
        <tissue evidence="3">Muscle</tissue>
    </source>
</reference>
<evidence type="ECO:0000256" key="1">
    <source>
        <dbReference type="SAM" id="MobiDB-lite"/>
    </source>
</evidence>
<feature type="compositionally biased region" description="Acidic residues" evidence="1">
    <location>
        <begin position="163"/>
        <end position="184"/>
    </location>
</feature>
<dbReference type="EMBL" id="NHOQ01000158">
    <property type="protein sequence ID" value="PWA32669.1"/>
    <property type="molecule type" value="Genomic_DNA"/>
</dbReference>
<evidence type="ECO:0000256" key="2">
    <source>
        <dbReference type="SAM" id="Phobius"/>
    </source>
</evidence>
<accession>A0A315W976</accession>
<evidence type="ECO:0000313" key="3">
    <source>
        <dbReference type="EMBL" id="PWA32669.1"/>
    </source>
</evidence>
<protein>
    <submittedName>
        <fullName evidence="3">Uncharacterized protein</fullName>
    </submittedName>
</protein>
<keyword evidence="2" id="KW-0472">Membrane</keyword>
<keyword evidence="4" id="KW-1185">Reference proteome</keyword>